<name>A0A2G7T9C1_9FLAO</name>
<protein>
    <submittedName>
        <fullName evidence="2">Uncharacterized protein</fullName>
    </submittedName>
</protein>
<evidence type="ECO:0000256" key="1">
    <source>
        <dbReference type="SAM" id="MobiDB-lite"/>
    </source>
</evidence>
<gene>
    <name evidence="2" type="ORF">CTI11_07045</name>
</gene>
<organism evidence="2">
    <name type="scientific">Chryseobacterium sp. B5</name>
    <dbReference type="NCBI Taxonomy" id="2050562"/>
    <lineage>
        <taxon>Bacteria</taxon>
        <taxon>Pseudomonadati</taxon>
        <taxon>Bacteroidota</taxon>
        <taxon>Flavobacteriia</taxon>
        <taxon>Flavobacteriales</taxon>
        <taxon>Weeksellaceae</taxon>
        <taxon>Chryseobacterium group</taxon>
        <taxon>Chryseobacterium</taxon>
    </lineage>
</organism>
<evidence type="ECO:0000313" key="2">
    <source>
        <dbReference type="EMBL" id="PII36496.1"/>
    </source>
</evidence>
<feature type="region of interest" description="Disordered" evidence="1">
    <location>
        <begin position="29"/>
        <end position="55"/>
    </location>
</feature>
<proteinExistence type="predicted"/>
<dbReference type="EMBL" id="PEKC01000017">
    <property type="protein sequence ID" value="PII36496.1"/>
    <property type="molecule type" value="Genomic_DNA"/>
</dbReference>
<sequence length="178" mass="20392">MYIHIDTKEYPLTEVDIRERHPNTMFGKPFIPTEHYEPVEPSDTPTYEPETHKPKEMEPVNIDGVWRQQWSIVPLSAEELQAVAVAKVKAEREAREAARKRVTKRQALLALFDLKGIREDAILTAIEAIPDEHMRYRTLVDWQGAVTIESNSLTVQLLADALNLTADLPTLFEYAEVI</sequence>
<accession>A0A2G7T9C1</accession>
<reference evidence="2" key="1">
    <citation type="submission" date="2017-10" db="EMBL/GenBank/DDBJ databases">
        <title>Chryseobacterium sp. B5 is a hydrocarbonoclastic and plant growth promoting bacterium.</title>
        <authorList>
            <person name="Thijs S."/>
            <person name="Gkorezis P."/>
            <person name="Van Hamme J."/>
        </authorList>
    </citation>
    <scope>NUCLEOTIDE SEQUENCE</scope>
    <source>
        <strain evidence="2">B5</strain>
    </source>
</reference>
<dbReference type="AlphaFoldDB" id="A0A2G7T9C1"/>
<comment type="caution">
    <text evidence="2">The sequence shown here is derived from an EMBL/GenBank/DDBJ whole genome shotgun (WGS) entry which is preliminary data.</text>
</comment>